<proteinExistence type="inferred from homology"/>
<accession>A0AA44Q6U7</accession>
<keyword evidence="2" id="KW-0456">Lyase</keyword>
<evidence type="ECO:0008006" key="5">
    <source>
        <dbReference type="Google" id="ProtNLM"/>
    </source>
</evidence>
<reference evidence="3 4" key="1">
    <citation type="submission" date="2017-09" db="EMBL/GenBank/DDBJ databases">
        <title>Large-scale bioinformatics analysis of Bacillus genomes uncovers conserved roles of natural products in bacterial physiology.</title>
        <authorList>
            <consortium name="Agbiome Team Llc"/>
            <person name="Bleich R.M."/>
            <person name="Grubbs K.J."/>
            <person name="Santa Maria K.C."/>
            <person name="Allen S.E."/>
            <person name="Farag S."/>
            <person name="Shank E.A."/>
            <person name="Bowers A."/>
        </authorList>
    </citation>
    <scope>NUCLEOTIDE SEQUENCE [LARGE SCALE GENOMIC DNA]</scope>
    <source>
        <strain evidence="3 4">AFS067272</strain>
    </source>
</reference>
<dbReference type="AlphaFoldDB" id="A0AA44Q6U7"/>
<protein>
    <recommendedName>
        <fullName evidence="5">Beta-hydroxyacyl-ACP dehydratase</fullName>
    </recommendedName>
</protein>
<dbReference type="Proteomes" id="UP000226357">
    <property type="component" value="Unassembled WGS sequence"/>
</dbReference>
<evidence type="ECO:0000313" key="4">
    <source>
        <dbReference type="Proteomes" id="UP000226357"/>
    </source>
</evidence>
<dbReference type="PANTHER" id="PTHR30272:SF1">
    <property type="entry name" value="3-HYDROXYACYL-[ACYL-CARRIER-PROTEIN] DEHYDRATASE"/>
    <property type="match status" value="1"/>
</dbReference>
<evidence type="ECO:0000256" key="1">
    <source>
        <dbReference type="ARBA" id="ARBA00009174"/>
    </source>
</evidence>
<evidence type="ECO:0000313" key="3">
    <source>
        <dbReference type="EMBL" id="PFR92625.1"/>
    </source>
</evidence>
<organism evidence="3 4">
    <name type="scientific">Bacillus cereus</name>
    <dbReference type="NCBI Taxonomy" id="1396"/>
    <lineage>
        <taxon>Bacteria</taxon>
        <taxon>Bacillati</taxon>
        <taxon>Bacillota</taxon>
        <taxon>Bacilli</taxon>
        <taxon>Bacillales</taxon>
        <taxon>Bacillaceae</taxon>
        <taxon>Bacillus</taxon>
        <taxon>Bacillus cereus group</taxon>
    </lineage>
</organism>
<dbReference type="Pfam" id="PF07977">
    <property type="entry name" value="FabA"/>
    <property type="match status" value="1"/>
</dbReference>
<comment type="caution">
    <text evidence="3">The sequence shown here is derived from an EMBL/GenBank/DDBJ whole genome shotgun (WGS) entry which is preliminary data.</text>
</comment>
<dbReference type="InterPro" id="IPR029069">
    <property type="entry name" value="HotDog_dom_sf"/>
</dbReference>
<dbReference type="RefSeq" id="WP_098523713.1">
    <property type="nucleotide sequence ID" value="NZ_NUYJ01000136.1"/>
</dbReference>
<sequence length="137" mass="15653">MNISELSPSRKPWLMIDKIMELTQTTIVTKKNITNSDYFLEGHFPNYSIFPGMLLLEGVIQSINVFFTIGNIRVKGQAQSVKSRFLKPVIPGDTVIYDVQMLEESNEEEFYFYAIGRVLGSAVFTTKLKFLMEDNQG</sequence>
<dbReference type="SUPFAM" id="SSF54637">
    <property type="entry name" value="Thioesterase/thiol ester dehydrase-isomerase"/>
    <property type="match status" value="1"/>
</dbReference>
<dbReference type="InterPro" id="IPR013114">
    <property type="entry name" value="FabA_FabZ"/>
</dbReference>
<dbReference type="GO" id="GO:0016829">
    <property type="term" value="F:lyase activity"/>
    <property type="evidence" value="ECO:0007669"/>
    <property type="project" value="UniProtKB-KW"/>
</dbReference>
<dbReference type="PANTHER" id="PTHR30272">
    <property type="entry name" value="3-HYDROXYACYL-[ACYL-CARRIER-PROTEIN] DEHYDRATASE"/>
    <property type="match status" value="1"/>
</dbReference>
<gene>
    <name evidence="3" type="ORF">COK38_22370</name>
</gene>
<comment type="similarity">
    <text evidence="1">Belongs to the thioester dehydratase family. FabZ subfamily.</text>
</comment>
<dbReference type="EMBL" id="NVBO01000276">
    <property type="protein sequence ID" value="PFR92625.1"/>
    <property type="molecule type" value="Genomic_DNA"/>
</dbReference>
<evidence type="ECO:0000256" key="2">
    <source>
        <dbReference type="ARBA" id="ARBA00023239"/>
    </source>
</evidence>
<name>A0AA44Q6U7_BACCE</name>
<dbReference type="Gene3D" id="3.10.129.10">
    <property type="entry name" value="Hotdog Thioesterase"/>
    <property type="match status" value="1"/>
</dbReference>